<evidence type="ECO:0000256" key="6">
    <source>
        <dbReference type="ARBA" id="ARBA00022882"/>
    </source>
</evidence>
<evidence type="ECO:0000256" key="11">
    <source>
        <dbReference type="ARBA" id="ARBA00023303"/>
    </source>
</evidence>
<keyword evidence="8 12" id="KW-1133">Transmembrane helix</keyword>
<dbReference type="Gene3D" id="1.10.287.70">
    <property type="match status" value="1"/>
</dbReference>
<reference evidence="14 15" key="1">
    <citation type="journal article" date="2011" name="Front. Microbiol.">
        <title>Genomic signatures of strain selection and enhancement in Bacillus atrophaeus var. globigii, a historical biowarfare simulant.</title>
        <authorList>
            <person name="Gibbons H.S."/>
            <person name="Broomall S.M."/>
            <person name="McNew L.A."/>
            <person name="Daligault H."/>
            <person name="Chapman C."/>
            <person name="Bruce D."/>
            <person name="Karavis M."/>
            <person name="Krepps M."/>
            <person name="McGregor P.A."/>
            <person name="Hong C."/>
            <person name="Park K.H."/>
            <person name="Akmal A."/>
            <person name="Feldman A."/>
            <person name="Lin J.S."/>
            <person name="Chang W.E."/>
            <person name="Higgs B.W."/>
            <person name="Demirev P."/>
            <person name="Lindquist J."/>
            <person name="Liem A."/>
            <person name="Fochler E."/>
            <person name="Read T.D."/>
            <person name="Tapia R."/>
            <person name="Johnson S."/>
            <person name="Bishop-Lilly K.A."/>
            <person name="Detter C."/>
            <person name="Han C."/>
            <person name="Sozhamannan S."/>
            <person name="Rosenzweig C.N."/>
            <person name="Skowronski E.W."/>
        </authorList>
    </citation>
    <scope>NUCLEOTIDE SEQUENCE [LARGE SCALE GENOMIC DNA]</scope>
    <source>
        <strain evidence="14 15">AIT1</strain>
    </source>
</reference>
<feature type="transmembrane region" description="Helical" evidence="12">
    <location>
        <begin position="96"/>
        <end position="123"/>
    </location>
</feature>
<accession>A0A432X1P4</accession>
<evidence type="ECO:0000256" key="2">
    <source>
        <dbReference type="ARBA" id="ARBA00022448"/>
    </source>
</evidence>
<name>A0A432X1P4_9GAMM</name>
<keyword evidence="2" id="KW-0813">Transport</keyword>
<evidence type="ECO:0000256" key="12">
    <source>
        <dbReference type="SAM" id="Phobius"/>
    </source>
</evidence>
<comment type="subcellular location">
    <subcellularLocation>
        <location evidence="1">Membrane</location>
        <topology evidence="1">Multi-pass membrane protein</topology>
    </subcellularLocation>
</comment>
<dbReference type="Proteomes" id="UP000286976">
    <property type="component" value="Unassembled WGS sequence"/>
</dbReference>
<dbReference type="EMBL" id="PIPQ01000004">
    <property type="protein sequence ID" value="RUO40091.1"/>
    <property type="molecule type" value="Genomic_DNA"/>
</dbReference>
<keyword evidence="3" id="KW-0633">Potassium transport</keyword>
<keyword evidence="11 14" id="KW-0407">Ion channel</keyword>
<dbReference type="PRINTS" id="PR00169">
    <property type="entry name" value="KCHANNEL"/>
</dbReference>
<dbReference type="OrthoDB" id="9799090at2"/>
<evidence type="ECO:0000256" key="1">
    <source>
        <dbReference type="ARBA" id="ARBA00004141"/>
    </source>
</evidence>
<comment type="caution">
    <text evidence="14">The sequence shown here is derived from an EMBL/GenBank/DDBJ whole genome shotgun (WGS) entry which is preliminary data.</text>
</comment>
<keyword evidence="7" id="KW-0630">Potassium</keyword>
<protein>
    <submittedName>
        <fullName evidence="14">Potassium channel protein</fullName>
    </submittedName>
</protein>
<dbReference type="Gene3D" id="1.20.120.350">
    <property type="entry name" value="Voltage-gated potassium channels. Chain C"/>
    <property type="match status" value="1"/>
</dbReference>
<dbReference type="GO" id="GO:0005249">
    <property type="term" value="F:voltage-gated potassium channel activity"/>
    <property type="evidence" value="ECO:0007669"/>
    <property type="project" value="InterPro"/>
</dbReference>
<keyword evidence="5" id="KW-0631">Potassium channel</keyword>
<evidence type="ECO:0000259" key="13">
    <source>
        <dbReference type="Pfam" id="PF00520"/>
    </source>
</evidence>
<evidence type="ECO:0000256" key="9">
    <source>
        <dbReference type="ARBA" id="ARBA00023065"/>
    </source>
</evidence>
<proteinExistence type="predicted"/>
<evidence type="ECO:0000256" key="5">
    <source>
        <dbReference type="ARBA" id="ARBA00022826"/>
    </source>
</evidence>
<dbReference type="InterPro" id="IPR005821">
    <property type="entry name" value="Ion_trans_dom"/>
</dbReference>
<feature type="transmembrane region" description="Helical" evidence="12">
    <location>
        <begin position="27"/>
        <end position="44"/>
    </location>
</feature>
<dbReference type="SUPFAM" id="SSF81324">
    <property type="entry name" value="Voltage-gated potassium channels"/>
    <property type="match status" value="1"/>
</dbReference>
<evidence type="ECO:0000313" key="14">
    <source>
        <dbReference type="EMBL" id="RUO40091.1"/>
    </source>
</evidence>
<keyword evidence="10 12" id="KW-0472">Membrane</keyword>
<keyword evidence="15" id="KW-1185">Reference proteome</keyword>
<dbReference type="GO" id="GO:0008076">
    <property type="term" value="C:voltage-gated potassium channel complex"/>
    <property type="evidence" value="ECO:0007669"/>
    <property type="project" value="InterPro"/>
</dbReference>
<dbReference type="InterPro" id="IPR028325">
    <property type="entry name" value="VG_K_chnl"/>
</dbReference>
<sequence length="260" mass="28946">MLIHRLRRLLYKHLEPAGWSRPGLSPANLFISALIVISVVAAILETEPVLRDNYLGLFLWIENSFFIVFLIEYALRVYAVGEDPKYRGVFGRIRYIFTFVALVDLLVLASFVVTLGSFSTYWMRFVKVLRLLRIARLGRFSKAMTAFGQALKERSYELVFSCVIALTLLLGSSAVLYFVEGDNQEAFASVPRALWWSVATLTTVGYGDVTPITSAGKIFAGITALAGVGLIAMPTGILAAAFSDAFQQQRKLEEEKKQQG</sequence>
<dbReference type="GO" id="GO:0001508">
    <property type="term" value="P:action potential"/>
    <property type="evidence" value="ECO:0007669"/>
    <property type="project" value="TreeGrafter"/>
</dbReference>
<dbReference type="Pfam" id="PF00520">
    <property type="entry name" value="Ion_trans"/>
    <property type="match status" value="1"/>
</dbReference>
<evidence type="ECO:0000256" key="10">
    <source>
        <dbReference type="ARBA" id="ARBA00023136"/>
    </source>
</evidence>
<feature type="transmembrane region" description="Helical" evidence="12">
    <location>
        <begin position="158"/>
        <end position="179"/>
    </location>
</feature>
<evidence type="ECO:0000256" key="7">
    <source>
        <dbReference type="ARBA" id="ARBA00022958"/>
    </source>
</evidence>
<dbReference type="AlphaFoldDB" id="A0A432X1P4"/>
<feature type="transmembrane region" description="Helical" evidence="12">
    <location>
        <begin position="56"/>
        <end position="75"/>
    </location>
</feature>
<organism evidence="14 15">
    <name type="scientific">Aliidiomarina taiwanensis</name>
    <dbReference type="NCBI Taxonomy" id="946228"/>
    <lineage>
        <taxon>Bacteria</taxon>
        <taxon>Pseudomonadati</taxon>
        <taxon>Pseudomonadota</taxon>
        <taxon>Gammaproteobacteria</taxon>
        <taxon>Alteromonadales</taxon>
        <taxon>Idiomarinaceae</taxon>
        <taxon>Aliidiomarina</taxon>
    </lineage>
</organism>
<feature type="transmembrane region" description="Helical" evidence="12">
    <location>
        <begin position="218"/>
        <end position="242"/>
    </location>
</feature>
<evidence type="ECO:0000256" key="3">
    <source>
        <dbReference type="ARBA" id="ARBA00022538"/>
    </source>
</evidence>
<keyword evidence="4 12" id="KW-0812">Transmembrane</keyword>
<dbReference type="RefSeq" id="WP_126757575.1">
    <property type="nucleotide sequence ID" value="NZ_PIPQ01000004.1"/>
</dbReference>
<keyword evidence="6" id="KW-0851">Voltage-gated channel</keyword>
<feature type="domain" description="Ion transport" evidence="13">
    <location>
        <begin position="28"/>
        <end position="249"/>
    </location>
</feature>
<keyword evidence="9" id="KW-0406">Ion transport</keyword>
<feature type="transmembrane region" description="Helical" evidence="12">
    <location>
        <begin position="186"/>
        <end position="206"/>
    </location>
</feature>
<evidence type="ECO:0000256" key="4">
    <source>
        <dbReference type="ARBA" id="ARBA00022692"/>
    </source>
</evidence>
<gene>
    <name evidence="14" type="ORF">CWE15_08070</name>
</gene>
<dbReference type="InterPro" id="IPR027359">
    <property type="entry name" value="Volt_channel_dom_sf"/>
</dbReference>
<dbReference type="PANTHER" id="PTHR11537:SF254">
    <property type="entry name" value="POTASSIUM VOLTAGE-GATED CHANNEL PROTEIN SHAB"/>
    <property type="match status" value="1"/>
</dbReference>
<dbReference type="PANTHER" id="PTHR11537">
    <property type="entry name" value="VOLTAGE-GATED POTASSIUM CHANNEL"/>
    <property type="match status" value="1"/>
</dbReference>
<evidence type="ECO:0000313" key="15">
    <source>
        <dbReference type="Proteomes" id="UP000286976"/>
    </source>
</evidence>
<evidence type="ECO:0000256" key="8">
    <source>
        <dbReference type="ARBA" id="ARBA00022989"/>
    </source>
</evidence>